<comment type="caution">
    <text evidence="2">The sequence shown here is derived from an EMBL/GenBank/DDBJ whole genome shotgun (WGS) entry which is preliminary data.</text>
</comment>
<feature type="region of interest" description="Disordered" evidence="1">
    <location>
        <begin position="377"/>
        <end position="447"/>
    </location>
</feature>
<feature type="region of interest" description="Disordered" evidence="1">
    <location>
        <begin position="666"/>
        <end position="685"/>
    </location>
</feature>
<organism evidence="2 3">
    <name type="scientific">Symbiodinium necroappetens</name>
    <dbReference type="NCBI Taxonomy" id="1628268"/>
    <lineage>
        <taxon>Eukaryota</taxon>
        <taxon>Sar</taxon>
        <taxon>Alveolata</taxon>
        <taxon>Dinophyceae</taxon>
        <taxon>Suessiales</taxon>
        <taxon>Symbiodiniaceae</taxon>
        <taxon>Symbiodinium</taxon>
    </lineage>
</organism>
<feature type="non-terminal residue" evidence="2">
    <location>
        <position position="718"/>
    </location>
</feature>
<evidence type="ECO:0000313" key="2">
    <source>
        <dbReference type="EMBL" id="CAE7944210.1"/>
    </source>
</evidence>
<feature type="compositionally biased region" description="Basic and acidic residues" evidence="1">
    <location>
        <begin position="382"/>
        <end position="399"/>
    </location>
</feature>
<feature type="compositionally biased region" description="Low complexity" evidence="1">
    <location>
        <begin position="292"/>
        <end position="305"/>
    </location>
</feature>
<dbReference type="OrthoDB" id="428981at2759"/>
<name>A0A813CP44_9DINO</name>
<accession>A0A813CP44</accession>
<proteinExistence type="predicted"/>
<sequence>MRSTSRSDSQVLVAASPVAALAGSAGTRSMAQEAGMIPGLREPAKRKGLRARELDFHSSSGTVPLPQYKPMFDVHLQHLWVNPRIRQTMQSAGFLDDDGKPVDVDAHRRKLFVIEQELAQADMVERYRARDKERKREEMIILAKRQEVHQQRIDAAGCQDRRATGCNLSLARHGEISITPAAEWACSDEATGLFDVVSIAVKQLMAIVPTIILALRQVGDRESAMRTAEETRLWQQIDKSGVDFRRGGFVTHTSPKLENTVPRRYSTGVVPSAFATDTFRESQDWFRHESAAPRPRTPNATPRNASPRGERGLFGSRSPRSLSPRSPLRRSMSARATFRDKPANLFDRADESFWLSPRTPRNLSKVKSEIELTAPRGSFSRGRLEGSRTESECLPDRMSARQLSARPDSARPLSARVDASPRQRAVSPRDTLGQDRDCRSPSAASRVLSPNWNMSEDWMAYSRPRDPSPVAVKADRTMPSSNFSSAVRRMHSGKITRNSENWLRMNGEDAKPTFAAIANSENFQLSRGKRTGLNKDPEIAKKLMRFEAHRVPEPPPNNRRHQFSENPQAAKHVEELRALSPRRLADAALADTLSPAGKASATVSVQHRTSGEMAAAVQPELSPRRGGAEKYLVGDELVDIENRGLRKSHVVKKARSRHHCNSDEVREHIQQDPASSAIPSSRSERERRVHVFGDFSVVPATMPKDTAYIHSGLRVVRP</sequence>
<evidence type="ECO:0000313" key="3">
    <source>
        <dbReference type="Proteomes" id="UP000601435"/>
    </source>
</evidence>
<gene>
    <name evidence="2" type="ORF">SNEC2469_LOCUS35287</name>
</gene>
<evidence type="ECO:0000256" key="1">
    <source>
        <dbReference type="SAM" id="MobiDB-lite"/>
    </source>
</evidence>
<feature type="region of interest" description="Disordered" evidence="1">
    <location>
        <begin position="287"/>
        <end position="336"/>
    </location>
</feature>
<dbReference type="EMBL" id="CAJNJA010101330">
    <property type="protein sequence ID" value="CAE7944210.1"/>
    <property type="molecule type" value="Genomic_DNA"/>
</dbReference>
<dbReference type="AlphaFoldDB" id="A0A813CP44"/>
<dbReference type="Proteomes" id="UP000601435">
    <property type="component" value="Unassembled WGS sequence"/>
</dbReference>
<feature type="compositionally biased region" description="Low complexity" evidence="1">
    <location>
        <begin position="316"/>
        <end position="331"/>
    </location>
</feature>
<protein>
    <submittedName>
        <fullName evidence="2">Uncharacterized protein</fullName>
    </submittedName>
</protein>
<keyword evidence="3" id="KW-1185">Reference proteome</keyword>
<reference evidence="2" key="1">
    <citation type="submission" date="2021-02" db="EMBL/GenBank/DDBJ databases">
        <authorList>
            <person name="Dougan E. K."/>
            <person name="Rhodes N."/>
            <person name="Thang M."/>
            <person name="Chan C."/>
        </authorList>
    </citation>
    <scope>NUCLEOTIDE SEQUENCE</scope>
</reference>